<evidence type="ECO:0000256" key="1">
    <source>
        <dbReference type="SAM" id="Phobius"/>
    </source>
</evidence>
<protein>
    <submittedName>
        <fullName evidence="2">Uncharacterized protein</fullName>
    </submittedName>
</protein>
<gene>
    <name evidence="2" type="ORF">CAAN4_F03906</name>
</gene>
<dbReference type="Proteomes" id="UP001497600">
    <property type="component" value="Chromosome F"/>
</dbReference>
<keyword evidence="1" id="KW-0472">Membrane</keyword>
<name>A0ABP0EJ07_9ASCO</name>
<reference evidence="2 3" key="1">
    <citation type="submission" date="2024-01" db="EMBL/GenBank/DDBJ databases">
        <authorList>
            <consortium name="Genoscope - CEA"/>
            <person name="William W."/>
        </authorList>
    </citation>
    <scope>NUCLEOTIDE SEQUENCE [LARGE SCALE GENOMIC DNA]</scope>
    <source>
        <strain evidence="2 3">29B2s-10</strain>
    </source>
</reference>
<keyword evidence="1" id="KW-1133">Transmembrane helix</keyword>
<proteinExistence type="predicted"/>
<keyword evidence="1" id="KW-0812">Transmembrane</keyword>
<dbReference type="EMBL" id="OZ004258">
    <property type="protein sequence ID" value="CAK7911756.1"/>
    <property type="molecule type" value="Genomic_DNA"/>
</dbReference>
<evidence type="ECO:0000313" key="3">
    <source>
        <dbReference type="Proteomes" id="UP001497600"/>
    </source>
</evidence>
<accession>A0ABP0EJ07</accession>
<organism evidence="2 3">
    <name type="scientific">[Candida] anglica</name>
    <dbReference type="NCBI Taxonomy" id="148631"/>
    <lineage>
        <taxon>Eukaryota</taxon>
        <taxon>Fungi</taxon>
        <taxon>Dikarya</taxon>
        <taxon>Ascomycota</taxon>
        <taxon>Saccharomycotina</taxon>
        <taxon>Pichiomycetes</taxon>
        <taxon>Debaryomycetaceae</taxon>
        <taxon>Kurtzmaniella</taxon>
    </lineage>
</organism>
<keyword evidence="3" id="KW-1185">Reference proteome</keyword>
<feature type="transmembrane region" description="Helical" evidence="1">
    <location>
        <begin position="545"/>
        <end position="563"/>
    </location>
</feature>
<sequence length="778" mass="89032">MMDPMAMPVRLRLDVEYLNVPEDFNQEWLIDTVEVNVTLLHSWWQVQEAIWTMSPDTYLKPMFTKIHFNGQEVNSSQIIGSYFGFENSDNLKVVVDLTLINSPIIPNRYPPTSLFDIVILWRGHKIKLRESLKCTVSSLKEYLYSSVQNIERKDLVRISIENTKFKVELDHENDDMSLSQLLQLDVCPLNEVNILASMCPPVSPWKYCVSISSWIPELQQHEFHMNRYATGIALRDQIHTLLGMTRMADFHFKWKGIEFLLSDMPLYDEIDNLTKFTEDKEVLFETIKLELQIDKEIYEEFRLDPGAKYFVDVDKTPEVEYYQPLQVKFENGQFFDIHGETYESLVEEDGGNVTMINQADLSSTDYVFGIRNKDREVSVTLGSSQCIVVDNGQHEPYVLLNPAGAAKLKAGVQKANLSGLQKLQVHFRDEVESSASDQFRSRQDGHGVVSTEPAIVVERAGVSESEQVPVPAATPTVQEDPIAARGPAIRNGVILQDNNVQPRVFRRIFQLANENMQNILSAVIRYSIILYMLGLHTLLLNSSSLLLVLGLIWGSIYVMFFTGDRVTNWLEANFLRERPEHAVGFDASIVSVLVRGLRYTNSLVSFIKLFVSVVRSELVTIAVTRPHEYEFIVRHDDGTDNLWFYICDTWNSFWKDVLLMGLSFFPSSQALIQARTEQWKANESADLKTTLDIYTEQVLAVIEQYQTKYGTHEKTPDELLKGILGRVNLGELGTDIESLGLEESKEEYYQISLAQYRELRAVQKVFSRAIHNGQPIAE</sequence>
<evidence type="ECO:0000313" key="2">
    <source>
        <dbReference type="EMBL" id="CAK7911756.1"/>
    </source>
</evidence>